<comment type="caution">
    <text evidence="2">The sequence shown here is derived from an EMBL/GenBank/DDBJ whole genome shotgun (WGS) entry which is preliminary data.</text>
</comment>
<protein>
    <submittedName>
        <fullName evidence="2">Phage portal protein</fullName>
    </submittedName>
</protein>
<organism evidence="2 3">
    <name type="scientific">Magnetospirillum aberrantis SpK</name>
    <dbReference type="NCBI Taxonomy" id="908842"/>
    <lineage>
        <taxon>Bacteria</taxon>
        <taxon>Pseudomonadati</taxon>
        <taxon>Pseudomonadota</taxon>
        <taxon>Alphaproteobacteria</taxon>
        <taxon>Rhodospirillales</taxon>
        <taxon>Rhodospirillaceae</taxon>
        <taxon>Magnetospirillum</taxon>
    </lineage>
</organism>
<feature type="region of interest" description="Disordered" evidence="1">
    <location>
        <begin position="407"/>
        <end position="426"/>
    </location>
</feature>
<gene>
    <name evidence="2" type="ORF">G4223_07780</name>
</gene>
<dbReference type="Proteomes" id="UP000480684">
    <property type="component" value="Unassembled WGS sequence"/>
</dbReference>
<evidence type="ECO:0000256" key="1">
    <source>
        <dbReference type="SAM" id="MobiDB-lite"/>
    </source>
</evidence>
<dbReference type="AlphaFoldDB" id="A0A7C9UTD5"/>
<evidence type="ECO:0000313" key="3">
    <source>
        <dbReference type="Proteomes" id="UP000480684"/>
    </source>
</evidence>
<dbReference type="InterPro" id="IPR006427">
    <property type="entry name" value="Portal_HK97"/>
</dbReference>
<evidence type="ECO:0000313" key="2">
    <source>
        <dbReference type="EMBL" id="NFV80007.1"/>
    </source>
</evidence>
<keyword evidence="3" id="KW-1185">Reference proteome</keyword>
<feature type="compositionally biased region" description="Low complexity" evidence="1">
    <location>
        <begin position="416"/>
        <end position="426"/>
    </location>
</feature>
<dbReference type="RefSeq" id="WP_163677364.1">
    <property type="nucleotide sequence ID" value="NZ_JAAIYP010000034.1"/>
</dbReference>
<name>A0A7C9UTD5_9PROT</name>
<sequence>MRFLTNLLGGPVVGASADTSGTANPEGWLVDLLGGVVTATGIRVSARDAMTVPGVAACVQVLSEDLAKVPLILYRRKRGGGRERADTHPLYKRLKERPAPWLTSFAWRRALVEAAMVHGNGYSRVRRDNFGVQVQRLTLLPSGRVQPRWAQDGEPFFDVSVAGNNERALSFRDVIHVPYRATMDGAENGGIIGISPLHQHRETIALAIVTERFAAKFFANGARPSAVLEYDKILPNDGVATRMRNGIERLYSGVDNAFRIALLELGVKFREISSNNSDSQLIEVRKHQAELVAQMFNMPPHKIGILDRATNNNIEHQGIDYVKGPVSSLAKCIESAITTACLSDAEQEEFYLEHNLDGLMRGDLLSRYRAYAIGRNWGWLSADDVRDWENMDPLPDGQGKIYLIPGNMNKADDPANDNGGDAKPAN</sequence>
<dbReference type="InterPro" id="IPR006944">
    <property type="entry name" value="Phage/GTA_portal"/>
</dbReference>
<dbReference type="Pfam" id="PF04860">
    <property type="entry name" value="Phage_portal"/>
    <property type="match status" value="1"/>
</dbReference>
<proteinExistence type="predicted"/>
<accession>A0A7C9UTD5</accession>
<dbReference type="NCBIfam" id="TIGR01537">
    <property type="entry name" value="portal_HK97"/>
    <property type="match status" value="1"/>
</dbReference>
<dbReference type="EMBL" id="JAAIYP010000034">
    <property type="protein sequence ID" value="NFV80007.1"/>
    <property type="molecule type" value="Genomic_DNA"/>
</dbReference>
<reference evidence="2 3" key="1">
    <citation type="submission" date="2020-02" db="EMBL/GenBank/DDBJ databases">
        <authorList>
            <person name="Dziuba M."/>
            <person name="Kuznetsov B."/>
            <person name="Mardanov A."/>
            <person name="Ravin N."/>
            <person name="Grouzdev D."/>
        </authorList>
    </citation>
    <scope>NUCLEOTIDE SEQUENCE [LARGE SCALE GENOMIC DNA]</scope>
    <source>
        <strain evidence="2 3">SpK</strain>
    </source>
</reference>